<evidence type="ECO:0000256" key="1">
    <source>
        <dbReference type="ARBA" id="ARBA00009995"/>
    </source>
</evidence>
<dbReference type="PANTHER" id="PTHR48043">
    <property type="entry name" value="EG:EG0003.4 PROTEIN-RELATED"/>
    <property type="match status" value="1"/>
</dbReference>
<dbReference type="PANTHER" id="PTHR48043:SF159">
    <property type="entry name" value="EG:EG0003.4 PROTEIN-RELATED"/>
    <property type="match status" value="1"/>
</dbReference>
<accession>A0A8B8GZ49</accession>
<dbReference type="Gene3D" id="3.40.50.2000">
    <property type="entry name" value="Glycogen Phosphorylase B"/>
    <property type="match status" value="1"/>
</dbReference>
<keyword evidence="4" id="KW-0812">Transmembrane</keyword>
<keyword evidence="2" id="KW-0328">Glycosyltransferase</keyword>
<feature type="transmembrane region" description="Helical" evidence="4">
    <location>
        <begin position="484"/>
        <end position="511"/>
    </location>
</feature>
<keyword evidence="4" id="KW-1133">Transmembrane helix</keyword>
<comment type="similarity">
    <text evidence="1">Belongs to the UDP-glycosyltransferase family.</text>
</comment>
<dbReference type="GeneID" id="113218830"/>
<evidence type="ECO:0000313" key="6">
    <source>
        <dbReference type="EnsemblMetazoa" id="XP_026296992"/>
    </source>
</evidence>
<dbReference type="Pfam" id="PF00201">
    <property type="entry name" value="UDPGT"/>
    <property type="match status" value="1"/>
</dbReference>
<evidence type="ECO:0000256" key="2">
    <source>
        <dbReference type="ARBA" id="ARBA00022676"/>
    </source>
</evidence>
<proteinExistence type="inferred from homology"/>
<dbReference type="GO" id="GO:0008194">
    <property type="term" value="F:UDP-glycosyltransferase activity"/>
    <property type="evidence" value="ECO:0007669"/>
    <property type="project" value="InterPro"/>
</dbReference>
<evidence type="ECO:0000256" key="3">
    <source>
        <dbReference type="ARBA" id="ARBA00022679"/>
    </source>
</evidence>
<keyword evidence="7" id="KW-1185">Reference proteome</keyword>
<evidence type="ECO:0000256" key="5">
    <source>
        <dbReference type="SAM" id="SignalP"/>
    </source>
</evidence>
<keyword evidence="5" id="KW-0732">Signal</keyword>
<dbReference type="InterPro" id="IPR050271">
    <property type="entry name" value="UDP-glycosyltransferase"/>
</dbReference>
<dbReference type="OrthoDB" id="5835829at2759"/>
<sequence>MIRNNVSLFFVLCILCIVSYSQCYKILAIISTSSYSHQIPFRSLWLELHARGHEIVLVTTNPIPNINLPNFTQIDVSQIHTHLKMIDFVKLRIEKLDWMNVVDNLIPIFDNQIFEVFESTEMKKLYAPNSNVTFDIFLTEFIYVSPIYAFAHRFNASLIGLCSLGLHSFNEIILGGLVFPSHEYTWEMEEGTGINLPFFKRLNNFIKMWHFQYYLNSKVSKYQKIAEKYLGPLPPLLDIMSNTSMLFINQADVITPGRPKLPNMITFNSFHIIKNLPPLPKDIQKFLDEAKQGFIYFSLGSNINSSTLPEEIKCTFLDVFRKLPYKIIWKNEQNLNEKFNNIYTGNWLPQQAILAHPNIKLFIYQGGVQSTEEAIEYGVPIIGFPILADQIYQIRRMETLGIGKYLKIATFTREQLENAINEVIINKEYKERILNIRKQIRDVPYDGVKHLAWWTEYVVRTKGAPHLRSTLILEPWYQRFDLDIIIFLTIITFIIVLYVLHIITKCFIYFVKYCQFLQNKKQKIN</sequence>
<name>A0A7M7L5R7_APIME</name>
<protein>
    <submittedName>
        <fullName evidence="8">UDP-glucuronosyltransferase 2B17-like</fullName>
    </submittedName>
</protein>
<keyword evidence="3" id="KW-0808">Transferase</keyword>
<dbReference type="CDD" id="cd03784">
    <property type="entry name" value="GT1_Gtf-like"/>
    <property type="match status" value="1"/>
</dbReference>
<evidence type="ECO:0000256" key="4">
    <source>
        <dbReference type="SAM" id="Phobius"/>
    </source>
</evidence>
<evidence type="ECO:0000313" key="7">
    <source>
        <dbReference type="Proteomes" id="UP000005203"/>
    </source>
</evidence>
<dbReference type="AlphaFoldDB" id="A0A7M7L5R7"/>
<dbReference type="KEGG" id="ame:113218830"/>
<feature type="signal peptide" evidence="5">
    <location>
        <begin position="1"/>
        <end position="23"/>
    </location>
</feature>
<dbReference type="SUPFAM" id="SSF53756">
    <property type="entry name" value="UDP-Glycosyltransferase/glycogen phosphorylase"/>
    <property type="match status" value="1"/>
</dbReference>
<gene>
    <name evidence="8" type="primary">LOC113218830</name>
</gene>
<dbReference type="Proteomes" id="UP000005203">
    <property type="component" value="Linkage group LG6"/>
</dbReference>
<dbReference type="InterPro" id="IPR002213">
    <property type="entry name" value="UDP_glucos_trans"/>
</dbReference>
<organism evidence="6">
    <name type="scientific">Apis mellifera</name>
    <name type="common">Honeybee</name>
    <dbReference type="NCBI Taxonomy" id="7460"/>
    <lineage>
        <taxon>Eukaryota</taxon>
        <taxon>Metazoa</taxon>
        <taxon>Ecdysozoa</taxon>
        <taxon>Arthropoda</taxon>
        <taxon>Hexapoda</taxon>
        <taxon>Insecta</taxon>
        <taxon>Pterygota</taxon>
        <taxon>Neoptera</taxon>
        <taxon>Endopterygota</taxon>
        <taxon>Hymenoptera</taxon>
        <taxon>Apocrita</taxon>
        <taxon>Aculeata</taxon>
        <taxon>Apoidea</taxon>
        <taxon>Anthophila</taxon>
        <taxon>Apidae</taxon>
        <taxon>Apis</taxon>
    </lineage>
</organism>
<reference evidence="8" key="2">
    <citation type="submission" date="2025-04" db="UniProtKB">
        <authorList>
            <consortium name="RefSeq"/>
        </authorList>
    </citation>
    <scope>IDENTIFICATION</scope>
    <source>
        <strain evidence="8">DH4</strain>
        <tissue evidence="8">Whole body</tissue>
    </source>
</reference>
<feature type="chain" id="PRO_5044660184" evidence="5">
    <location>
        <begin position="24"/>
        <end position="525"/>
    </location>
</feature>
<evidence type="ECO:0000313" key="8">
    <source>
        <dbReference type="RefSeq" id="XP_026296992.1"/>
    </source>
</evidence>
<dbReference type="FunFam" id="3.40.50.2000:FF:000050">
    <property type="entry name" value="UDP-glucuronosyltransferase"/>
    <property type="match status" value="1"/>
</dbReference>
<keyword evidence="4" id="KW-0472">Membrane</keyword>
<reference evidence="6" key="1">
    <citation type="submission" date="2021-01" db="UniProtKB">
        <authorList>
            <consortium name="EnsemblMetazoa"/>
        </authorList>
    </citation>
    <scope>IDENTIFICATION</scope>
    <source>
        <strain evidence="6">DH4</strain>
    </source>
</reference>
<accession>A0A7M7L5R7</accession>
<dbReference type="EnsemblMetazoa" id="XM_026441207">
    <property type="protein sequence ID" value="XP_026296992"/>
    <property type="gene ID" value="LOC113218830"/>
</dbReference>
<dbReference type="RefSeq" id="XP_026296992.1">
    <property type="nucleotide sequence ID" value="XM_026441207.1"/>
</dbReference>